<dbReference type="WBParaSite" id="DME_0000773201-mRNA-1">
    <property type="protein sequence ID" value="DME_0000773201-mRNA-1"/>
    <property type="gene ID" value="DME_0000773201"/>
</dbReference>
<feature type="domain" description="BPTI/Kunitz inhibitor" evidence="1">
    <location>
        <begin position="443"/>
        <end position="493"/>
    </location>
</feature>
<accession>A0A0N4UJA7</accession>
<dbReference type="InterPro" id="IPR053014">
    <property type="entry name" value="Cuticle_assoc_divergent"/>
</dbReference>
<evidence type="ECO:0000259" key="1">
    <source>
        <dbReference type="PROSITE" id="PS50279"/>
    </source>
</evidence>
<dbReference type="Gene3D" id="4.10.410.10">
    <property type="entry name" value="Pancreatic trypsin inhibitor Kunitz domain"/>
    <property type="match status" value="7"/>
</dbReference>
<dbReference type="Pfam" id="PF00014">
    <property type="entry name" value="Kunitz_BPTI"/>
    <property type="match status" value="7"/>
</dbReference>
<evidence type="ECO:0000313" key="3">
    <source>
        <dbReference type="Proteomes" id="UP000038040"/>
    </source>
</evidence>
<dbReference type="CDD" id="cd00109">
    <property type="entry name" value="Kunitz-type"/>
    <property type="match status" value="1"/>
</dbReference>
<feature type="domain" description="BPTI/Kunitz inhibitor" evidence="1">
    <location>
        <begin position="547"/>
        <end position="597"/>
    </location>
</feature>
<dbReference type="InterPro" id="IPR006150">
    <property type="entry name" value="Cys_repeat_1"/>
</dbReference>
<dbReference type="PANTHER" id="PTHR46339">
    <property type="entry name" value="PROTEIN CBG15282-RELATED"/>
    <property type="match status" value="1"/>
</dbReference>
<dbReference type="PROSITE" id="PS50279">
    <property type="entry name" value="BPTI_KUNITZ_2"/>
    <property type="match status" value="7"/>
</dbReference>
<protein>
    <submittedName>
        <fullName evidence="5">Kunitz/Bovine pancreatic trypsin inhibitor domain protein</fullName>
    </submittedName>
</protein>
<dbReference type="STRING" id="318479.A0A0N4UJA7"/>
<dbReference type="SMART" id="SM00289">
    <property type="entry name" value="WR1"/>
    <property type="match status" value="6"/>
</dbReference>
<evidence type="ECO:0000313" key="2">
    <source>
        <dbReference type="EMBL" id="VDN51977.1"/>
    </source>
</evidence>
<dbReference type="Proteomes" id="UP000274756">
    <property type="component" value="Unassembled WGS sequence"/>
</dbReference>
<sequence length="814" mass="91384">EIITLVTAPSLIIHPIFYTTRTTTTEIVPIQSNTTSTSSIETKETTTEEYINEKVTTYNTPSYLRPGKTTTKMPKIANPCLQGKPLPTGSNMPMPCNYRMKPNSGCPENYFCHTGSSFATTACCPIFEKREACLQPISPGDGGESLTRWYFNPISKKCKSFIYKGLHGNQNNFLSETQCSNMINLYLFLQLMAHQKKEKPKEFSERMVLLNLKKMKKIQEFINLSMMQLFVAAVNECDQPLLLGEGNESIRRWYAVPNHRSCNRQCKQFIYKGMKGNQNNFLTKQECERKCKSTCGNPCGTNPVLLDSNRMPRQCSMESPCPDTHWCHVGGNSSMTVCSSDPCRLSVSSGVGEYHLMRWYFDSNMKKCTPFIYYGSGGNQNMFLSAEDCILTCLSNKNPCENGEPLLVNGEPKACSPRNQCPSTHFCHIGGENDPEYCYGNPCEMSLAQGVGNLTLTRYYFDRVTHLCQTFIYRGAKGNANNFLTVNDCESICPVYQNPCKDGEPLLDANQLPKICGGSDTCPKGYYCHIGGNPETTNCCPGLRRACDYPLELGKGSLRLERWYFDGNEQLCKKFIYHGLKGNTNNFLTRDDCQQSCKETNPCSEDGPLINSAGQQVLCTDAEHNDCPESYYCHIGSSASTSLCCKKTGADPCDQRRITGYGKEALSRWFFDKNRGRCIPFTYEGMGGNENNFISKDMCEESCSVQHDFCPHGQPLTDKRSQMPMGCGIDKSCPNGFICHLNIEYNQLACCQDPNIFCMQPIDPGSCRKFTKRYGYDPRTDTCVEFKFGGCDGNLNNFDSLKKCTEICCKNYAK</sequence>
<organism evidence="3 5">
    <name type="scientific">Dracunculus medinensis</name>
    <name type="common">Guinea worm</name>
    <dbReference type="NCBI Taxonomy" id="318479"/>
    <lineage>
        <taxon>Eukaryota</taxon>
        <taxon>Metazoa</taxon>
        <taxon>Ecdysozoa</taxon>
        <taxon>Nematoda</taxon>
        <taxon>Chromadorea</taxon>
        <taxon>Rhabditida</taxon>
        <taxon>Spirurina</taxon>
        <taxon>Dracunculoidea</taxon>
        <taxon>Dracunculidae</taxon>
        <taxon>Dracunculus</taxon>
    </lineage>
</organism>
<dbReference type="Proteomes" id="UP000038040">
    <property type="component" value="Unplaced"/>
</dbReference>
<name>A0A0N4UJA7_DRAME</name>
<proteinExistence type="predicted"/>
<gene>
    <name evidence="2" type="ORF">DME_LOCUS1950</name>
</gene>
<dbReference type="InterPro" id="IPR020901">
    <property type="entry name" value="Prtase_inh_Kunz-CS"/>
</dbReference>
<dbReference type="InterPro" id="IPR036880">
    <property type="entry name" value="Kunitz_BPTI_sf"/>
</dbReference>
<keyword evidence="4" id="KW-1185">Reference proteome</keyword>
<feature type="domain" description="BPTI/Kunitz inhibitor" evidence="1">
    <location>
        <begin position="343"/>
        <end position="393"/>
    </location>
</feature>
<reference evidence="5" key="1">
    <citation type="submission" date="2016-04" db="UniProtKB">
        <authorList>
            <consortium name="WormBaseParasite"/>
        </authorList>
    </citation>
    <scope>IDENTIFICATION</scope>
</reference>
<reference evidence="2 4" key="2">
    <citation type="submission" date="2018-11" db="EMBL/GenBank/DDBJ databases">
        <authorList>
            <consortium name="Pathogen Informatics"/>
        </authorList>
    </citation>
    <scope>NUCLEOTIDE SEQUENCE [LARGE SCALE GENOMIC DNA]</scope>
</reference>
<dbReference type="SUPFAM" id="SSF57362">
    <property type="entry name" value="BPTI-like"/>
    <property type="match status" value="7"/>
</dbReference>
<feature type="domain" description="BPTI/Kunitz inhibitor" evidence="1">
    <location>
        <begin position="133"/>
        <end position="183"/>
    </location>
</feature>
<feature type="domain" description="BPTI/Kunitz inhibitor" evidence="1">
    <location>
        <begin position="653"/>
        <end position="703"/>
    </location>
</feature>
<dbReference type="EMBL" id="UYYG01000038">
    <property type="protein sequence ID" value="VDN51977.1"/>
    <property type="molecule type" value="Genomic_DNA"/>
</dbReference>
<dbReference type="PROSITE" id="PS00280">
    <property type="entry name" value="BPTI_KUNITZ_1"/>
    <property type="match status" value="1"/>
</dbReference>
<dbReference type="SMART" id="SM00131">
    <property type="entry name" value="KU"/>
    <property type="match status" value="7"/>
</dbReference>
<dbReference type="InterPro" id="IPR002223">
    <property type="entry name" value="Kunitz_BPTI"/>
</dbReference>
<dbReference type="Pfam" id="PF14625">
    <property type="entry name" value="Lustrin_cystein"/>
    <property type="match status" value="6"/>
</dbReference>
<dbReference type="InterPro" id="IPR028150">
    <property type="entry name" value="Lustrin_cystein"/>
</dbReference>
<evidence type="ECO:0000313" key="5">
    <source>
        <dbReference type="WBParaSite" id="DME_0000773201-mRNA-1"/>
    </source>
</evidence>
<feature type="domain" description="BPTI/Kunitz inhibitor" evidence="1">
    <location>
        <begin position="237"/>
        <end position="291"/>
    </location>
</feature>
<dbReference type="AlphaFoldDB" id="A0A0N4UJA7"/>
<dbReference type="GO" id="GO:0004867">
    <property type="term" value="F:serine-type endopeptidase inhibitor activity"/>
    <property type="evidence" value="ECO:0007669"/>
    <property type="project" value="InterPro"/>
</dbReference>
<dbReference type="CDD" id="cd22593">
    <property type="entry name" value="Kunitz_conkunitzin"/>
    <property type="match status" value="6"/>
</dbReference>
<dbReference type="PANTHER" id="PTHR46339:SF2">
    <property type="entry name" value="BPTI_KUNITZ INHIBITOR DOMAIN-CONTAINING PROTEIN"/>
    <property type="match status" value="1"/>
</dbReference>
<dbReference type="PRINTS" id="PR00759">
    <property type="entry name" value="BASICPTASE"/>
</dbReference>
<feature type="domain" description="BPTI/Kunitz inhibitor" evidence="1">
    <location>
        <begin position="758"/>
        <end position="808"/>
    </location>
</feature>
<dbReference type="OrthoDB" id="4473401at2759"/>
<evidence type="ECO:0000313" key="4">
    <source>
        <dbReference type="Proteomes" id="UP000274756"/>
    </source>
</evidence>